<comment type="subcellular location">
    <subcellularLocation>
        <location evidence="1">Cell membrane</location>
        <topology evidence="1">Multi-pass membrane protein</topology>
    </subcellularLocation>
</comment>
<dbReference type="GO" id="GO:0005886">
    <property type="term" value="C:plasma membrane"/>
    <property type="evidence" value="ECO:0007669"/>
    <property type="project" value="UniProtKB-SubCell"/>
</dbReference>
<evidence type="ECO:0000256" key="5">
    <source>
        <dbReference type="ARBA" id="ARBA00022989"/>
    </source>
</evidence>
<evidence type="ECO:0000256" key="6">
    <source>
        <dbReference type="ARBA" id="ARBA00023136"/>
    </source>
</evidence>
<evidence type="ECO:0000256" key="4">
    <source>
        <dbReference type="ARBA" id="ARBA00022692"/>
    </source>
</evidence>
<sequence>MLREEVLVRRNWLSEQEFLDLLGITNLIPGPNSTEMVILCSYRRAGWLGLLVGGILFIFPAAAIVLALA</sequence>
<dbReference type="EMBL" id="CP001276">
    <property type="protein sequence ID" value="ACM07154.1"/>
    <property type="molecule type" value="Genomic_DNA"/>
</dbReference>
<dbReference type="GO" id="GO:0015109">
    <property type="term" value="F:chromate transmembrane transporter activity"/>
    <property type="evidence" value="ECO:0007669"/>
    <property type="project" value="InterPro"/>
</dbReference>
<dbReference type="eggNOG" id="COG2059">
    <property type="taxonomic scope" value="Bacteria"/>
</dbReference>
<dbReference type="AlphaFoldDB" id="B9L415"/>
<evidence type="ECO:0000256" key="3">
    <source>
        <dbReference type="ARBA" id="ARBA00022475"/>
    </source>
</evidence>
<feature type="transmembrane region" description="Helical" evidence="7">
    <location>
        <begin position="45"/>
        <end position="68"/>
    </location>
</feature>
<comment type="similarity">
    <text evidence="2">Belongs to the chromate ion transporter (CHR) (TC 2.A.51) family.</text>
</comment>
<name>B9L415_THERP</name>
<evidence type="ECO:0000313" key="8">
    <source>
        <dbReference type="EMBL" id="ACM07154.1"/>
    </source>
</evidence>
<evidence type="ECO:0000313" key="9">
    <source>
        <dbReference type="Proteomes" id="UP000000447"/>
    </source>
</evidence>
<evidence type="ECO:0000256" key="7">
    <source>
        <dbReference type="SAM" id="Phobius"/>
    </source>
</evidence>
<keyword evidence="3" id="KW-1003">Cell membrane</keyword>
<dbReference type="KEGG" id="tro:trd_A0529"/>
<geneLocation type="plasmid" evidence="9">
    <name>Tros</name>
</geneLocation>
<dbReference type="PANTHER" id="PTHR33567:SF3">
    <property type="entry name" value="CHROMATE ION TRANSPORTER (EUROFUNG)"/>
    <property type="match status" value="1"/>
</dbReference>
<keyword evidence="9" id="KW-1185">Reference proteome</keyword>
<evidence type="ECO:0000256" key="1">
    <source>
        <dbReference type="ARBA" id="ARBA00004651"/>
    </source>
</evidence>
<keyword evidence="6 7" id="KW-0472">Membrane</keyword>
<gene>
    <name evidence="8" type="ordered locus">trd_A0529</name>
</gene>
<reference evidence="8 9" key="1">
    <citation type="journal article" date="2009" name="PLoS ONE">
        <title>Complete genome sequence of the aerobic CO-oxidizing thermophile Thermomicrobium roseum.</title>
        <authorList>
            <person name="Wu D."/>
            <person name="Raymond J."/>
            <person name="Wu M."/>
            <person name="Chatterji S."/>
            <person name="Ren Q."/>
            <person name="Graham J.E."/>
            <person name="Bryant D.A."/>
            <person name="Robb F."/>
            <person name="Colman A."/>
            <person name="Tallon L.J."/>
            <person name="Badger J.H."/>
            <person name="Madupu R."/>
            <person name="Ward N.L."/>
            <person name="Eisen J.A."/>
        </authorList>
    </citation>
    <scope>NUCLEOTIDE SEQUENCE [LARGE SCALE GENOMIC DNA]</scope>
    <source>
        <strain evidence="9">ATCC 27502 / DSM 5159 / P-2</strain>
        <plasmid evidence="8">unnamed</plasmid>
    </source>
</reference>
<dbReference type="Proteomes" id="UP000000447">
    <property type="component" value="Plasmid unnamed"/>
</dbReference>
<keyword evidence="8" id="KW-0614">Plasmid</keyword>
<evidence type="ECO:0000256" key="2">
    <source>
        <dbReference type="ARBA" id="ARBA00005262"/>
    </source>
</evidence>
<keyword evidence="5 7" id="KW-1133">Transmembrane helix</keyword>
<dbReference type="HOGENOM" id="CLU_2774618_0_0_0"/>
<dbReference type="InterPro" id="IPR003370">
    <property type="entry name" value="Chromate_transpt"/>
</dbReference>
<organism evidence="8 9">
    <name type="scientific">Thermomicrobium roseum (strain ATCC 27502 / DSM 5159 / P-2)</name>
    <dbReference type="NCBI Taxonomy" id="309801"/>
    <lineage>
        <taxon>Bacteria</taxon>
        <taxon>Pseudomonadati</taxon>
        <taxon>Thermomicrobiota</taxon>
        <taxon>Thermomicrobia</taxon>
        <taxon>Thermomicrobiales</taxon>
        <taxon>Thermomicrobiaceae</taxon>
        <taxon>Thermomicrobium</taxon>
    </lineage>
</organism>
<proteinExistence type="inferred from homology"/>
<accession>B9L415</accession>
<keyword evidence="4 7" id="KW-0812">Transmembrane</keyword>
<protein>
    <submittedName>
        <fullName evidence="8">Chromate transporter</fullName>
    </submittedName>
</protein>
<dbReference type="RefSeq" id="WP_012643141.1">
    <property type="nucleotide sequence ID" value="NC_011961.1"/>
</dbReference>
<dbReference type="PANTHER" id="PTHR33567">
    <property type="entry name" value="CHROMATE ION TRANSPORTER (EUROFUNG)"/>
    <property type="match status" value="1"/>
</dbReference>
<dbReference type="Pfam" id="PF02417">
    <property type="entry name" value="Chromate_transp"/>
    <property type="match status" value="1"/>
</dbReference>